<reference evidence="1" key="2">
    <citation type="journal article" date="2024" name="Plant">
        <title>Genomic evolution and insights into agronomic trait innovations of Sesamum species.</title>
        <authorList>
            <person name="Miao H."/>
            <person name="Wang L."/>
            <person name="Qu L."/>
            <person name="Liu H."/>
            <person name="Sun Y."/>
            <person name="Le M."/>
            <person name="Wang Q."/>
            <person name="Wei S."/>
            <person name="Zheng Y."/>
            <person name="Lin W."/>
            <person name="Duan Y."/>
            <person name="Cao H."/>
            <person name="Xiong S."/>
            <person name="Wang X."/>
            <person name="Wei L."/>
            <person name="Li C."/>
            <person name="Ma Q."/>
            <person name="Ju M."/>
            <person name="Zhao R."/>
            <person name="Li G."/>
            <person name="Mu C."/>
            <person name="Tian Q."/>
            <person name="Mei H."/>
            <person name="Zhang T."/>
            <person name="Gao T."/>
            <person name="Zhang H."/>
        </authorList>
    </citation>
    <scope>NUCLEOTIDE SEQUENCE</scope>
    <source>
        <strain evidence="1">KEN1</strain>
    </source>
</reference>
<name>A0AAW2WX56_9LAMI</name>
<organism evidence="1">
    <name type="scientific">Sesamum latifolium</name>
    <dbReference type="NCBI Taxonomy" id="2727402"/>
    <lineage>
        <taxon>Eukaryota</taxon>
        <taxon>Viridiplantae</taxon>
        <taxon>Streptophyta</taxon>
        <taxon>Embryophyta</taxon>
        <taxon>Tracheophyta</taxon>
        <taxon>Spermatophyta</taxon>
        <taxon>Magnoliopsida</taxon>
        <taxon>eudicotyledons</taxon>
        <taxon>Gunneridae</taxon>
        <taxon>Pentapetalae</taxon>
        <taxon>asterids</taxon>
        <taxon>lamiids</taxon>
        <taxon>Lamiales</taxon>
        <taxon>Pedaliaceae</taxon>
        <taxon>Sesamum</taxon>
    </lineage>
</organism>
<gene>
    <name evidence="1" type="ORF">Slati_2259300</name>
</gene>
<protein>
    <submittedName>
        <fullName evidence="1">Uncharacterized protein</fullName>
    </submittedName>
</protein>
<dbReference type="EMBL" id="JACGWN010000007">
    <property type="protein sequence ID" value="KAL0445366.1"/>
    <property type="molecule type" value="Genomic_DNA"/>
</dbReference>
<proteinExistence type="predicted"/>
<comment type="caution">
    <text evidence="1">The sequence shown here is derived from an EMBL/GenBank/DDBJ whole genome shotgun (WGS) entry which is preliminary data.</text>
</comment>
<dbReference type="AlphaFoldDB" id="A0AAW2WX56"/>
<sequence length="173" mass="19961">MLFSMSCYGLFETVRVKNPGSKIILRRQEGSDPPLFKRLYYSLSAMKLGFLEGCRPIIGLDGCFLKIVYQGQLLVAVGRDDRQKGLVDALRRLAPGSEHRFYVRQLYENFKAKFKGEELKEYLWKAATTTNKQEFRAYMKKIAELDPKKSRDYETAAKWLSKILAEGRGLSFL</sequence>
<evidence type="ECO:0000313" key="1">
    <source>
        <dbReference type="EMBL" id="KAL0445366.1"/>
    </source>
</evidence>
<dbReference type="PANTHER" id="PTHR31973">
    <property type="entry name" value="POLYPROTEIN, PUTATIVE-RELATED"/>
    <property type="match status" value="1"/>
</dbReference>
<reference evidence="1" key="1">
    <citation type="submission" date="2020-06" db="EMBL/GenBank/DDBJ databases">
        <authorList>
            <person name="Li T."/>
            <person name="Hu X."/>
            <person name="Zhang T."/>
            <person name="Song X."/>
            <person name="Zhang H."/>
            <person name="Dai N."/>
            <person name="Sheng W."/>
            <person name="Hou X."/>
            <person name="Wei L."/>
        </authorList>
    </citation>
    <scope>NUCLEOTIDE SEQUENCE</scope>
    <source>
        <strain evidence="1">KEN1</strain>
        <tissue evidence="1">Leaf</tissue>
    </source>
</reference>
<dbReference type="PANTHER" id="PTHR31973:SF187">
    <property type="entry name" value="MUTATOR TRANSPOSASE MUDRA PROTEIN"/>
    <property type="match status" value="1"/>
</dbReference>
<accession>A0AAW2WX56</accession>